<proteinExistence type="inferred from homology"/>
<keyword evidence="3 4" id="KW-0408">Iron</keyword>
<comment type="similarity">
    <text evidence="4">Belongs to the iron/ascorbate-dependent oxidoreductase family.</text>
</comment>
<dbReference type="InParanoid" id="A0A7M7P0Y1"/>
<dbReference type="PROSITE" id="PS51471">
    <property type="entry name" value="FE2OG_OXY"/>
    <property type="match status" value="1"/>
</dbReference>
<reference evidence="7" key="2">
    <citation type="submission" date="2021-01" db="UniProtKB">
        <authorList>
            <consortium name="EnsemblMetazoa"/>
        </authorList>
    </citation>
    <scope>IDENTIFICATION</scope>
</reference>
<dbReference type="GeneID" id="105437857"/>
<dbReference type="RefSeq" id="XP_030842256.1">
    <property type="nucleotide sequence ID" value="XM_030986396.1"/>
</dbReference>
<feature type="compositionally biased region" description="Acidic residues" evidence="5">
    <location>
        <begin position="203"/>
        <end position="212"/>
    </location>
</feature>
<dbReference type="KEGG" id="spu:105437857"/>
<evidence type="ECO:0000259" key="6">
    <source>
        <dbReference type="PROSITE" id="PS51471"/>
    </source>
</evidence>
<protein>
    <recommendedName>
        <fullName evidence="6">Fe2OG dioxygenase domain-containing protein</fullName>
    </recommendedName>
</protein>
<evidence type="ECO:0000313" key="8">
    <source>
        <dbReference type="Proteomes" id="UP000007110"/>
    </source>
</evidence>
<sequence>MVPGWMGIALCLKVVRYYPGGHYHAHWDSEEIEADKPCDHSHPDQSSDSNVPLRLCRFITILYYLQDVEGGGETAFPLAEFENVSKEYRDSLDYDYADLTRNCFHNLNVKPEYGKAIMWYNHFIDDETGWMSSLNTHALHGGCDVTKGTKWIANNWITVDDVYERQMQFQAREFQPNEDNETAESENETDISENDSTEKYDNDNEADDEEIDEGKKESKNDNINDLTNDNAISTDETHESTPSTDKTERDDLLKGHTEL</sequence>
<feature type="compositionally biased region" description="Acidic residues" evidence="5">
    <location>
        <begin position="176"/>
        <end position="195"/>
    </location>
</feature>
<feature type="compositionally biased region" description="Polar residues" evidence="5">
    <location>
        <begin position="223"/>
        <end position="234"/>
    </location>
</feature>
<dbReference type="EnsemblMetazoa" id="XM_030986396">
    <property type="protein sequence ID" value="XP_030842256"/>
    <property type="gene ID" value="LOC105437857"/>
</dbReference>
<keyword evidence="4" id="KW-0560">Oxidoreductase</keyword>
<dbReference type="Gene3D" id="2.60.120.620">
    <property type="entry name" value="q2cbj1_9rhob like domain"/>
    <property type="match status" value="1"/>
</dbReference>
<feature type="domain" description="Fe2OG dioxygenase" evidence="6">
    <location>
        <begin position="7"/>
        <end position="159"/>
    </location>
</feature>
<evidence type="ECO:0000256" key="1">
    <source>
        <dbReference type="ARBA" id="ARBA00022723"/>
    </source>
</evidence>
<dbReference type="Pfam" id="PF13640">
    <property type="entry name" value="2OG-FeII_Oxy_3"/>
    <property type="match status" value="1"/>
</dbReference>
<evidence type="ECO:0000256" key="2">
    <source>
        <dbReference type="ARBA" id="ARBA00022896"/>
    </source>
</evidence>
<feature type="compositionally biased region" description="Basic and acidic residues" evidence="5">
    <location>
        <begin position="235"/>
        <end position="259"/>
    </location>
</feature>
<dbReference type="PANTHER" id="PTHR10869:SF246">
    <property type="entry name" value="TRANSMEMBRANE PROLYL 4-HYDROXYLASE"/>
    <property type="match status" value="1"/>
</dbReference>
<evidence type="ECO:0000256" key="5">
    <source>
        <dbReference type="SAM" id="MobiDB-lite"/>
    </source>
</evidence>
<evidence type="ECO:0000313" key="7">
    <source>
        <dbReference type="EnsemblMetazoa" id="XP_030842256"/>
    </source>
</evidence>
<dbReference type="InterPro" id="IPR044862">
    <property type="entry name" value="Pro_4_hyd_alph_FE2OG_OXY"/>
</dbReference>
<keyword evidence="1 4" id="KW-0479">Metal-binding</keyword>
<reference evidence="8" key="1">
    <citation type="submission" date="2015-02" db="EMBL/GenBank/DDBJ databases">
        <title>Genome sequencing for Strongylocentrotus purpuratus.</title>
        <authorList>
            <person name="Murali S."/>
            <person name="Liu Y."/>
            <person name="Vee V."/>
            <person name="English A."/>
            <person name="Wang M."/>
            <person name="Skinner E."/>
            <person name="Han Y."/>
            <person name="Muzny D.M."/>
            <person name="Worley K.C."/>
            <person name="Gibbs R.A."/>
        </authorList>
    </citation>
    <scope>NUCLEOTIDE SEQUENCE</scope>
</reference>
<evidence type="ECO:0000256" key="4">
    <source>
        <dbReference type="RuleBase" id="RU003682"/>
    </source>
</evidence>
<dbReference type="PANTHER" id="PTHR10869">
    <property type="entry name" value="PROLYL 4-HYDROXYLASE ALPHA SUBUNIT"/>
    <property type="match status" value="1"/>
</dbReference>
<dbReference type="OrthoDB" id="420380at2759"/>
<organism evidence="7 8">
    <name type="scientific">Strongylocentrotus purpuratus</name>
    <name type="common">Purple sea urchin</name>
    <dbReference type="NCBI Taxonomy" id="7668"/>
    <lineage>
        <taxon>Eukaryota</taxon>
        <taxon>Metazoa</taxon>
        <taxon>Echinodermata</taxon>
        <taxon>Eleutherozoa</taxon>
        <taxon>Echinozoa</taxon>
        <taxon>Echinoidea</taxon>
        <taxon>Euechinoidea</taxon>
        <taxon>Echinacea</taxon>
        <taxon>Camarodonta</taxon>
        <taxon>Echinidea</taxon>
        <taxon>Strongylocentrotidae</taxon>
        <taxon>Strongylocentrotus</taxon>
    </lineage>
</organism>
<dbReference type="GO" id="GO:0046872">
    <property type="term" value="F:metal ion binding"/>
    <property type="evidence" value="ECO:0007669"/>
    <property type="project" value="UniProtKB-KW"/>
</dbReference>
<dbReference type="InterPro" id="IPR045054">
    <property type="entry name" value="P4HA-like"/>
</dbReference>
<dbReference type="AlphaFoldDB" id="A0A7M7P0Y1"/>
<dbReference type="GO" id="GO:0005783">
    <property type="term" value="C:endoplasmic reticulum"/>
    <property type="evidence" value="ECO:0000318"/>
    <property type="project" value="GO_Central"/>
</dbReference>
<evidence type="ECO:0000256" key="3">
    <source>
        <dbReference type="ARBA" id="ARBA00023004"/>
    </source>
</evidence>
<dbReference type="InterPro" id="IPR005123">
    <property type="entry name" value="Oxoglu/Fe-dep_dioxygenase_dom"/>
</dbReference>
<feature type="region of interest" description="Disordered" evidence="5">
    <location>
        <begin position="171"/>
        <end position="259"/>
    </location>
</feature>
<dbReference type="Proteomes" id="UP000007110">
    <property type="component" value="Unassembled WGS sequence"/>
</dbReference>
<accession>A0A7M7P0Y1</accession>
<keyword evidence="8" id="KW-1185">Reference proteome</keyword>
<dbReference type="FunFam" id="2.60.120.620:FF:000058">
    <property type="entry name" value="Predicted protein"/>
    <property type="match status" value="1"/>
</dbReference>
<dbReference type="GO" id="GO:0004656">
    <property type="term" value="F:procollagen-proline 4-dioxygenase activity"/>
    <property type="evidence" value="ECO:0000318"/>
    <property type="project" value="GO_Central"/>
</dbReference>
<dbReference type="GO" id="GO:0031418">
    <property type="term" value="F:L-ascorbic acid binding"/>
    <property type="evidence" value="ECO:0007669"/>
    <property type="project" value="UniProtKB-KW"/>
</dbReference>
<feature type="compositionally biased region" description="Basic and acidic residues" evidence="5">
    <location>
        <begin position="213"/>
        <end position="222"/>
    </location>
</feature>
<keyword evidence="2" id="KW-0847">Vitamin C</keyword>
<name>A0A7M7P0Y1_STRPU</name>